<evidence type="ECO:0000313" key="3">
    <source>
        <dbReference type="EMBL" id="MDJ1182531.1"/>
    </source>
</evidence>
<keyword evidence="2" id="KW-0472">Membrane</keyword>
<evidence type="ECO:0000256" key="1">
    <source>
        <dbReference type="SAM" id="MobiDB-lite"/>
    </source>
</evidence>
<feature type="region of interest" description="Disordered" evidence="1">
    <location>
        <begin position="131"/>
        <end position="263"/>
    </location>
</feature>
<feature type="transmembrane region" description="Helical" evidence="2">
    <location>
        <begin position="100"/>
        <end position="120"/>
    </location>
</feature>
<feature type="compositionally biased region" description="Basic and acidic residues" evidence="1">
    <location>
        <begin position="248"/>
        <end position="263"/>
    </location>
</feature>
<protein>
    <submittedName>
        <fullName evidence="3">Uncharacterized protein</fullName>
    </submittedName>
</protein>
<sequence>MVRKPKPAHRSTNKKNSGRLNFIFKSMRDRTLLVWSIFALVSITIGYQALSVLMSPGEIEPENTAEDREAIAQVEVSDEPPTFPSEQVGDGVEREIAIPWLWMGAIALGVGSTMVLWRWLQSPNSHKRAALKRRRRQGSILSSRPAPFRVPKRDLPMGSQQKVAPSQPVAEVTEIPEITPQPLPSPEPPLPARTEAIANAYHSDPRPFNFEVSRTEQPPSPSTLQVPNFPKLAPQTALPPPMKPVRKDRKEDDLDDRDLRISS</sequence>
<feature type="compositionally biased region" description="Pro residues" evidence="1">
    <location>
        <begin position="179"/>
        <end position="191"/>
    </location>
</feature>
<accession>A0ABT7BTL9</accession>
<feature type="transmembrane region" description="Helical" evidence="2">
    <location>
        <begin position="32"/>
        <end position="50"/>
    </location>
</feature>
<reference evidence="3 4" key="1">
    <citation type="submission" date="2023-01" db="EMBL/GenBank/DDBJ databases">
        <title>Novel diversity within Roseofilum (Cyanobacteria; Desertifilaceae) from marine benthic mats with descriptions of four novel species.</title>
        <authorList>
            <person name="Wang Y."/>
            <person name="Berthold D.E."/>
            <person name="Hu J."/>
            <person name="Lefler F.W."/>
            <person name="Laughinghouse H.D. IV."/>
        </authorList>
    </citation>
    <scope>NUCLEOTIDE SEQUENCE [LARGE SCALE GENOMIC DNA]</scope>
    <source>
        <strain evidence="3 4">BLCC-M143</strain>
    </source>
</reference>
<keyword evidence="4" id="KW-1185">Reference proteome</keyword>
<comment type="caution">
    <text evidence="3">The sequence shown here is derived from an EMBL/GenBank/DDBJ whole genome shotgun (WGS) entry which is preliminary data.</text>
</comment>
<gene>
    <name evidence="3" type="ORF">PMH09_04920</name>
</gene>
<name>A0ABT7BTL9_9CYAN</name>
<keyword evidence="2" id="KW-0812">Transmembrane</keyword>
<dbReference type="Proteomes" id="UP001232992">
    <property type="component" value="Unassembled WGS sequence"/>
</dbReference>
<organism evidence="3 4">
    <name type="scientific">Roseofilum casamattae BLCC-M143</name>
    <dbReference type="NCBI Taxonomy" id="3022442"/>
    <lineage>
        <taxon>Bacteria</taxon>
        <taxon>Bacillati</taxon>
        <taxon>Cyanobacteriota</taxon>
        <taxon>Cyanophyceae</taxon>
        <taxon>Desertifilales</taxon>
        <taxon>Desertifilaceae</taxon>
        <taxon>Roseofilum</taxon>
        <taxon>Roseofilum casamattae</taxon>
    </lineage>
</organism>
<evidence type="ECO:0000256" key="2">
    <source>
        <dbReference type="SAM" id="Phobius"/>
    </source>
</evidence>
<dbReference type="RefSeq" id="WP_283757183.1">
    <property type="nucleotide sequence ID" value="NZ_JAQOSQ010000003.1"/>
</dbReference>
<dbReference type="EMBL" id="JAQOSQ010000003">
    <property type="protein sequence ID" value="MDJ1182531.1"/>
    <property type="molecule type" value="Genomic_DNA"/>
</dbReference>
<evidence type="ECO:0000313" key="4">
    <source>
        <dbReference type="Proteomes" id="UP001232992"/>
    </source>
</evidence>
<keyword evidence="2" id="KW-1133">Transmembrane helix</keyword>
<proteinExistence type="predicted"/>